<dbReference type="Gene3D" id="1.25.40.20">
    <property type="entry name" value="Ankyrin repeat-containing domain"/>
    <property type="match status" value="1"/>
</dbReference>
<reference evidence="2 3" key="1">
    <citation type="submission" date="2017-10" db="EMBL/GenBank/DDBJ databases">
        <title>Comparative genomics in systemic dimorphic fungi from Ajellomycetaceae.</title>
        <authorList>
            <person name="Munoz J.F."/>
            <person name="Mcewen J.G."/>
            <person name="Clay O.K."/>
            <person name="Cuomo C.A."/>
        </authorList>
    </citation>
    <scope>NUCLEOTIDE SEQUENCE [LARGE SCALE GENOMIC DNA]</scope>
    <source>
        <strain evidence="2 3">UAMH7299</strain>
    </source>
</reference>
<dbReference type="PANTHER" id="PTHR46224:SF64">
    <property type="entry name" value="IQ MOTIF AND ANKYRIN REPEAT DOMAIN-CONTAINING PROTEIN 1"/>
    <property type="match status" value="1"/>
</dbReference>
<gene>
    <name evidence="2" type="ORF">AJ80_03831</name>
</gene>
<evidence type="ECO:0000313" key="2">
    <source>
        <dbReference type="EMBL" id="PGH19676.1"/>
    </source>
</evidence>
<dbReference type="STRING" id="1447883.A0A2B7YDR4"/>
<keyword evidence="3" id="KW-1185">Reference proteome</keyword>
<keyword evidence="1" id="KW-0040">ANK repeat</keyword>
<accession>A0A2B7YDR4</accession>
<dbReference type="Proteomes" id="UP000224634">
    <property type="component" value="Unassembled WGS sequence"/>
</dbReference>
<dbReference type="InterPro" id="IPR051616">
    <property type="entry name" value="Cul2-RING_E3_ligase_SR"/>
</dbReference>
<dbReference type="PANTHER" id="PTHR46224">
    <property type="entry name" value="ANKYRIN REPEAT FAMILY PROTEIN"/>
    <property type="match status" value="1"/>
</dbReference>
<evidence type="ECO:0000256" key="1">
    <source>
        <dbReference type="PROSITE-ProRule" id="PRU00023"/>
    </source>
</evidence>
<dbReference type="EMBL" id="PDNA01000045">
    <property type="protein sequence ID" value="PGH19676.1"/>
    <property type="molecule type" value="Genomic_DNA"/>
</dbReference>
<dbReference type="SMART" id="SM00248">
    <property type="entry name" value="ANK"/>
    <property type="match status" value="5"/>
</dbReference>
<comment type="caution">
    <text evidence="2">The sequence shown here is derived from an EMBL/GenBank/DDBJ whole genome shotgun (WGS) entry which is preliminary data.</text>
</comment>
<feature type="repeat" description="ANK" evidence="1">
    <location>
        <begin position="167"/>
        <end position="199"/>
    </location>
</feature>
<dbReference type="InterPro" id="IPR002110">
    <property type="entry name" value="Ankyrin_rpt"/>
</dbReference>
<organism evidence="2 3">
    <name type="scientific">Polytolypa hystricis (strain UAMH7299)</name>
    <dbReference type="NCBI Taxonomy" id="1447883"/>
    <lineage>
        <taxon>Eukaryota</taxon>
        <taxon>Fungi</taxon>
        <taxon>Dikarya</taxon>
        <taxon>Ascomycota</taxon>
        <taxon>Pezizomycotina</taxon>
        <taxon>Eurotiomycetes</taxon>
        <taxon>Eurotiomycetidae</taxon>
        <taxon>Onygenales</taxon>
        <taxon>Onygenales incertae sedis</taxon>
        <taxon>Polytolypa</taxon>
    </lineage>
</organism>
<dbReference type="InterPro" id="IPR036770">
    <property type="entry name" value="Ankyrin_rpt-contain_sf"/>
</dbReference>
<sequence>MSWNILPYDLEVLVLTEVCVLGEIPRRYCDRYTHNMKVRSGWKPIVEAMMVCKSCRFASESIALEALNKHWGQKNRVIGQPPPVGPPIDHQAHLNGLLTTATIRAFPSCMAFLLERGAKSNIQLPNSGCGLLTAAVENGCIESLEVLLGYDAPLEWVAWPIEYSFEWDNTPLGLAVYYRRVDMIPLLLRAGADPDVEVSTYHSSYDLLQLAASNLSGKSGALKALLENGIRVNNENYSPELKDHPLEFAVHDPDKVRLLLKAGAKVDDMESILKFLGDDSLPLEMDTSRSKDE</sequence>
<proteinExistence type="predicted"/>
<evidence type="ECO:0000313" key="3">
    <source>
        <dbReference type="Proteomes" id="UP000224634"/>
    </source>
</evidence>
<dbReference type="PROSITE" id="PS50297">
    <property type="entry name" value="ANK_REP_REGION"/>
    <property type="match status" value="1"/>
</dbReference>
<dbReference type="OrthoDB" id="341259at2759"/>
<dbReference type="AlphaFoldDB" id="A0A2B7YDR4"/>
<protein>
    <submittedName>
        <fullName evidence="2">Uncharacterized protein</fullName>
    </submittedName>
</protein>
<dbReference type="SUPFAM" id="SSF48403">
    <property type="entry name" value="Ankyrin repeat"/>
    <property type="match status" value="1"/>
</dbReference>
<dbReference type="Pfam" id="PF00023">
    <property type="entry name" value="Ank"/>
    <property type="match status" value="1"/>
</dbReference>
<name>A0A2B7YDR4_POLH7</name>
<dbReference type="PROSITE" id="PS50088">
    <property type="entry name" value="ANK_REPEAT"/>
    <property type="match status" value="1"/>
</dbReference>